<evidence type="ECO:0000256" key="3">
    <source>
        <dbReference type="ARBA" id="ARBA00022840"/>
    </source>
</evidence>
<evidence type="ECO:0000313" key="7">
    <source>
        <dbReference type="Proteomes" id="UP000023703"/>
    </source>
</evidence>
<feature type="domain" description="Carboxyltransferase" evidence="4">
    <location>
        <begin position="10"/>
        <end position="199"/>
    </location>
</feature>
<dbReference type="SUPFAM" id="SSF50891">
    <property type="entry name" value="Cyclophilin-like"/>
    <property type="match status" value="2"/>
</dbReference>
<organism evidence="6 7">
    <name type="scientific">Corynebacterium glyciniphilum AJ 3170</name>
    <dbReference type="NCBI Taxonomy" id="1404245"/>
    <lineage>
        <taxon>Bacteria</taxon>
        <taxon>Bacillati</taxon>
        <taxon>Actinomycetota</taxon>
        <taxon>Actinomycetes</taxon>
        <taxon>Mycobacteriales</taxon>
        <taxon>Corynebacteriaceae</taxon>
        <taxon>Corynebacterium</taxon>
    </lineage>
</organism>
<dbReference type="eggNOG" id="COG2049">
    <property type="taxonomic scope" value="Bacteria"/>
</dbReference>
<dbReference type="GO" id="GO:0005524">
    <property type="term" value="F:ATP binding"/>
    <property type="evidence" value="ECO:0007669"/>
    <property type="project" value="UniProtKB-KW"/>
</dbReference>
<dbReference type="InterPro" id="IPR052708">
    <property type="entry name" value="PxpC"/>
</dbReference>
<dbReference type="Pfam" id="PF02682">
    <property type="entry name" value="CT_C_D"/>
    <property type="match status" value="1"/>
</dbReference>
<evidence type="ECO:0000313" key="6">
    <source>
        <dbReference type="EMBL" id="AHW65016.1"/>
    </source>
</evidence>
<evidence type="ECO:0000256" key="2">
    <source>
        <dbReference type="ARBA" id="ARBA00022801"/>
    </source>
</evidence>
<gene>
    <name evidence="6" type="ORF">CGLY_12880</name>
</gene>
<dbReference type="SMART" id="SM00796">
    <property type="entry name" value="AHS1"/>
    <property type="match status" value="1"/>
</dbReference>
<dbReference type="PANTHER" id="PTHR43309:SF3">
    <property type="entry name" value="5-OXOPROLINASE SUBUNIT C"/>
    <property type="match status" value="1"/>
</dbReference>
<keyword evidence="2 6" id="KW-0378">Hydrolase</keyword>
<dbReference type="RefSeq" id="WP_038550024.1">
    <property type="nucleotide sequence ID" value="NZ_CP006842.1"/>
</dbReference>
<dbReference type="Proteomes" id="UP000023703">
    <property type="component" value="Chromosome"/>
</dbReference>
<keyword evidence="1" id="KW-0547">Nucleotide-binding</keyword>
<evidence type="ECO:0000259" key="4">
    <source>
        <dbReference type="SMART" id="SM00796"/>
    </source>
</evidence>
<dbReference type="InterPro" id="IPR029000">
    <property type="entry name" value="Cyclophilin-like_dom_sf"/>
</dbReference>
<evidence type="ECO:0000259" key="5">
    <source>
        <dbReference type="SMART" id="SM00797"/>
    </source>
</evidence>
<dbReference type="AlphaFoldDB" id="X5EEG2"/>
<feature type="domain" description="Carboxyltransferase" evidence="5">
    <location>
        <begin position="254"/>
        <end position="513"/>
    </location>
</feature>
<dbReference type="InterPro" id="IPR003778">
    <property type="entry name" value="CT_A_B"/>
</dbReference>
<keyword evidence="7" id="KW-1185">Reference proteome</keyword>
<dbReference type="Gene3D" id="3.30.1360.40">
    <property type="match status" value="1"/>
</dbReference>
<dbReference type="Gene3D" id="2.40.100.10">
    <property type="entry name" value="Cyclophilin-like"/>
    <property type="match status" value="2"/>
</dbReference>
<evidence type="ECO:0000256" key="1">
    <source>
        <dbReference type="ARBA" id="ARBA00022741"/>
    </source>
</evidence>
<dbReference type="KEGG" id="cgy:CGLY_12880"/>
<dbReference type="SMART" id="SM00797">
    <property type="entry name" value="AHS2"/>
    <property type="match status" value="1"/>
</dbReference>
<dbReference type="GO" id="GO:0016787">
    <property type="term" value="F:hydrolase activity"/>
    <property type="evidence" value="ECO:0007669"/>
    <property type="project" value="UniProtKB-KW"/>
</dbReference>
<dbReference type="HOGENOM" id="CLU_028967_5_0_11"/>
<dbReference type="Pfam" id="PF02626">
    <property type="entry name" value="CT_A_B"/>
    <property type="match status" value="1"/>
</dbReference>
<name>X5EEG2_9CORY</name>
<proteinExistence type="predicted"/>
<dbReference type="InterPro" id="IPR003833">
    <property type="entry name" value="CT_C_D"/>
</dbReference>
<sequence length="513" mass="52796">MTTDATPDATPVHRVGSRAALVDLPDLATAMVWHSHLATHPLRGQRDIIAAARTVLVVLDSPSAATAAMKQLRTLRPTESAGGNASRTVTVDVVYDGPDLETVADQLGTTVDGVIEHHTSSTWTGAFGGFAPGFTYCVGDKVPSVSRRDSPRTEVPDGAVGLAGEFSAVYPRSSPGGWQLIGTSATPVWDASEQEPALIRPGDRVAYRAVRERVEVCPSAPERDGDVQERASLTLTDPGLLTVIEDAGRPGHGGVGVTGSGAADMASAQVANDVVGNHPGDAVLENIGGLSLTALQDVVVAVTGAETTVTVDGRSRALASPLLVTEGSTLVVPGVDDPHHGLRSYVAVRGGVRHNGEVLGSLSSDVLSGLGPGPLVAGSAIEVGAGQVAPTRTGTNPVRVPDVLRVVAGPRDAWFADGTEALTGREWTVSPSSNRVGVRLSGTAVNRSDDRELPSEGMVAGSVQVPPDGQPVLFLRDHAVTGGYPVIATVIAEDLDAAAQLAPGATVRFEEYT</sequence>
<dbReference type="eggNOG" id="COG1984">
    <property type="taxonomic scope" value="Bacteria"/>
</dbReference>
<dbReference type="STRING" id="1404245.CGLY_12880"/>
<accession>X5EEG2</accession>
<reference evidence="6 7" key="1">
    <citation type="journal article" date="2015" name="Int. J. Syst. Evol. Microbiol.">
        <title>Revisiting Corynebacterium glyciniphilum (ex Kubota et al., 1972) sp. nov., nom. rev., isolated from putrefied banana.</title>
        <authorList>
            <person name="Al-Dilaimi A."/>
            <person name="Bednarz H."/>
            <person name="Lomker A."/>
            <person name="Niehaus K."/>
            <person name="Kalinowski J."/>
            <person name="Ruckert C."/>
        </authorList>
    </citation>
    <scope>NUCLEOTIDE SEQUENCE [LARGE SCALE GENOMIC DNA]</scope>
    <source>
        <strain evidence="6">AJ 3170</strain>
    </source>
</reference>
<protein>
    <submittedName>
        <fullName evidence="6">Putative allophanate hydrolase</fullName>
    </submittedName>
</protein>
<keyword evidence="3" id="KW-0067">ATP-binding</keyword>
<dbReference type="PANTHER" id="PTHR43309">
    <property type="entry name" value="5-OXOPROLINASE SUBUNIT C"/>
    <property type="match status" value="1"/>
</dbReference>
<dbReference type="EMBL" id="CP006842">
    <property type="protein sequence ID" value="AHW65016.1"/>
    <property type="molecule type" value="Genomic_DNA"/>
</dbReference>